<dbReference type="Pfam" id="PF00271">
    <property type="entry name" value="Helicase_C"/>
    <property type="match status" value="1"/>
</dbReference>
<dbReference type="Gene3D" id="3.40.50.300">
    <property type="entry name" value="P-loop containing nucleotide triphosphate hydrolases"/>
    <property type="match status" value="1"/>
</dbReference>
<dbReference type="eggNOG" id="COG0553">
    <property type="taxonomic scope" value="Bacteria"/>
</dbReference>
<dbReference type="SUPFAM" id="SSF52540">
    <property type="entry name" value="P-loop containing nucleoside triphosphate hydrolases"/>
    <property type="match status" value="1"/>
</dbReference>
<dbReference type="PANTHER" id="PTHR45766:SF6">
    <property type="entry name" value="SWI_SNF-RELATED MATRIX-ASSOCIATED ACTIN-DEPENDENT REGULATOR OF CHROMATIN SUBFAMILY A-LIKE PROTEIN 1"/>
    <property type="match status" value="1"/>
</dbReference>
<dbReference type="PANTHER" id="PTHR45766">
    <property type="entry name" value="DNA ANNEALING HELICASE AND ENDONUCLEASE ZRANB3 FAMILY MEMBER"/>
    <property type="match status" value="1"/>
</dbReference>
<dbReference type="CDD" id="cd18793">
    <property type="entry name" value="SF2_C_SNF"/>
    <property type="match status" value="1"/>
</dbReference>
<dbReference type="GO" id="GO:0004386">
    <property type="term" value="F:helicase activity"/>
    <property type="evidence" value="ECO:0007669"/>
    <property type="project" value="UniProtKB-KW"/>
</dbReference>
<evidence type="ECO:0000259" key="2">
    <source>
        <dbReference type="PROSITE" id="PS51194"/>
    </source>
</evidence>
<accession>A6GG81</accession>
<organism evidence="3 4">
    <name type="scientific">Plesiocystis pacifica SIR-1</name>
    <dbReference type="NCBI Taxonomy" id="391625"/>
    <lineage>
        <taxon>Bacteria</taxon>
        <taxon>Pseudomonadati</taxon>
        <taxon>Myxococcota</taxon>
        <taxon>Polyangia</taxon>
        <taxon>Nannocystales</taxon>
        <taxon>Nannocystaceae</taxon>
        <taxon>Plesiocystis</taxon>
    </lineage>
</organism>
<comment type="caution">
    <text evidence="3">The sequence shown here is derived from an EMBL/GenBank/DDBJ whole genome shotgun (WGS) entry which is preliminary data.</text>
</comment>
<dbReference type="RefSeq" id="WP_006975721.1">
    <property type="nucleotide sequence ID" value="NZ_ABCS01000102.1"/>
</dbReference>
<keyword evidence="3" id="KW-0347">Helicase</keyword>
<protein>
    <submittedName>
        <fullName evidence="3">ATP-dependent helicase HEPA</fullName>
    </submittedName>
</protein>
<evidence type="ECO:0000313" key="3">
    <source>
        <dbReference type="EMBL" id="EDM75150.1"/>
    </source>
</evidence>
<feature type="domain" description="Helicase C-terminal" evidence="2">
    <location>
        <begin position="1"/>
        <end position="97"/>
    </location>
</feature>
<dbReference type="PROSITE" id="PS51194">
    <property type="entry name" value="HELICASE_CTER"/>
    <property type="match status" value="1"/>
</dbReference>
<evidence type="ECO:0000256" key="1">
    <source>
        <dbReference type="ARBA" id="ARBA00022801"/>
    </source>
</evidence>
<keyword evidence="3" id="KW-0547">Nucleotide-binding</keyword>
<keyword evidence="4" id="KW-1185">Reference proteome</keyword>
<dbReference type="InterPro" id="IPR049730">
    <property type="entry name" value="SNF2/RAD54-like_C"/>
</dbReference>
<keyword evidence="3" id="KW-0067">ATP-binding</keyword>
<dbReference type="InterPro" id="IPR001650">
    <property type="entry name" value="Helicase_C-like"/>
</dbReference>
<feature type="non-terminal residue" evidence="3">
    <location>
        <position position="1"/>
    </location>
</feature>
<name>A6GG81_9BACT</name>
<dbReference type="InterPro" id="IPR027417">
    <property type="entry name" value="P-loop_NTPase"/>
</dbReference>
<gene>
    <name evidence="3" type="ORF">PPSIR1_31013</name>
</gene>
<dbReference type="EMBL" id="ABCS01000102">
    <property type="protein sequence ID" value="EDM75150.1"/>
    <property type="molecule type" value="Genomic_DNA"/>
</dbReference>
<reference evidence="3 4" key="1">
    <citation type="submission" date="2007-06" db="EMBL/GenBank/DDBJ databases">
        <authorList>
            <person name="Shimkets L."/>
            <person name="Ferriera S."/>
            <person name="Johnson J."/>
            <person name="Kravitz S."/>
            <person name="Beeson K."/>
            <person name="Sutton G."/>
            <person name="Rogers Y.-H."/>
            <person name="Friedman R."/>
            <person name="Frazier M."/>
            <person name="Venter J.C."/>
        </authorList>
    </citation>
    <scope>NUCLEOTIDE SEQUENCE [LARGE SCALE GENOMIC DNA]</scope>
    <source>
        <strain evidence="3 4">SIR-1</strain>
    </source>
</reference>
<proteinExistence type="predicted"/>
<dbReference type="AlphaFoldDB" id="A6GG81"/>
<dbReference type="Proteomes" id="UP000005801">
    <property type="component" value="Unassembled WGS sequence"/>
</dbReference>
<evidence type="ECO:0000313" key="4">
    <source>
        <dbReference type="Proteomes" id="UP000005801"/>
    </source>
</evidence>
<dbReference type="OrthoDB" id="18878at2"/>
<sequence length="97" mass="11344">RVRKRDPDTEIDLMISTDTLSEGVNFQDADTLINYDLHWNPTRLIQRAGRIDRLGSKHDEIHICGFVPQRELEADLGLLQILQRRIREFVEVFGEDL</sequence>
<keyword evidence="1" id="KW-0378">Hydrolase</keyword>
<dbReference type="GO" id="GO:0016787">
    <property type="term" value="F:hydrolase activity"/>
    <property type="evidence" value="ECO:0007669"/>
    <property type="project" value="UniProtKB-KW"/>
</dbReference>